<feature type="region of interest" description="Disordered" evidence="1">
    <location>
        <begin position="154"/>
        <end position="214"/>
    </location>
</feature>
<keyword evidence="5" id="KW-1185">Reference proteome</keyword>
<feature type="region of interest" description="Disordered" evidence="1">
    <location>
        <begin position="421"/>
        <end position="463"/>
    </location>
</feature>
<feature type="compositionally biased region" description="Low complexity" evidence="1">
    <location>
        <begin position="436"/>
        <end position="448"/>
    </location>
</feature>
<dbReference type="Proteomes" id="UP001165586">
    <property type="component" value="Unassembled WGS sequence"/>
</dbReference>
<gene>
    <name evidence="4" type="ORF">N1032_11230</name>
</gene>
<evidence type="ECO:0000256" key="1">
    <source>
        <dbReference type="SAM" id="MobiDB-lite"/>
    </source>
</evidence>
<feature type="compositionally biased region" description="Basic and acidic residues" evidence="1">
    <location>
        <begin position="202"/>
        <end position="214"/>
    </location>
</feature>
<dbReference type="InterPro" id="IPR052698">
    <property type="entry name" value="MoCofactor_Util/Proc"/>
</dbReference>
<accession>A0ABT2H2X9</accession>
<dbReference type="InterPro" id="IPR003777">
    <property type="entry name" value="XdhC_CoxI"/>
</dbReference>
<evidence type="ECO:0000313" key="5">
    <source>
        <dbReference type="Proteomes" id="UP001165586"/>
    </source>
</evidence>
<proteinExistence type="predicted"/>
<reference evidence="4" key="1">
    <citation type="submission" date="2022-08" db="EMBL/GenBank/DDBJ databases">
        <authorList>
            <person name="Deng Y."/>
            <person name="Han X.-F."/>
            <person name="Zhang Y.-Q."/>
        </authorList>
    </citation>
    <scope>NUCLEOTIDE SEQUENCE</scope>
    <source>
        <strain evidence="4">CPCC 203386</strain>
    </source>
</reference>
<dbReference type="PANTHER" id="PTHR30388">
    <property type="entry name" value="ALDEHYDE OXIDOREDUCTASE MOLYBDENUM COFACTOR ASSEMBLY PROTEIN"/>
    <property type="match status" value="1"/>
</dbReference>
<comment type="caution">
    <text evidence="4">The sequence shown here is derived from an EMBL/GenBank/DDBJ whole genome shotgun (WGS) entry which is preliminary data.</text>
</comment>
<feature type="domain" description="XdhC- CoxI" evidence="2">
    <location>
        <begin position="12"/>
        <end position="78"/>
    </location>
</feature>
<dbReference type="EMBL" id="JANLCJ010000003">
    <property type="protein sequence ID" value="MCS5734309.1"/>
    <property type="molecule type" value="Genomic_DNA"/>
</dbReference>
<organism evidence="4 5">
    <name type="scientific">Herbiconiux daphne</name>
    <dbReference type="NCBI Taxonomy" id="2970914"/>
    <lineage>
        <taxon>Bacteria</taxon>
        <taxon>Bacillati</taxon>
        <taxon>Actinomycetota</taxon>
        <taxon>Actinomycetes</taxon>
        <taxon>Micrococcales</taxon>
        <taxon>Microbacteriaceae</taxon>
        <taxon>Herbiconiux</taxon>
    </lineage>
</organism>
<dbReference type="Pfam" id="PF13478">
    <property type="entry name" value="XdhC_C"/>
    <property type="match status" value="1"/>
</dbReference>
<dbReference type="RefSeq" id="WP_259539150.1">
    <property type="nucleotide sequence ID" value="NZ_JANLCJ010000003.1"/>
</dbReference>
<dbReference type="Gene3D" id="3.40.50.720">
    <property type="entry name" value="NAD(P)-binding Rossmann-like Domain"/>
    <property type="match status" value="1"/>
</dbReference>
<protein>
    <submittedName>
        <fullName evidence="4">XdhC family protein</fullName>
    </submittedName>
</protein>
<dbReference type="Pfam" id="PF02625">
    <property type="entry name" value="XdhC_CoxI"/>
    <property type="match status" value="1"/>
</dbReference>
<evidence type="ECO:0000313" key="4">
    <source>
        <dbReference type="EMBL" id="MCS5734309.1"/>
    </source>
</evidence>
<feature type="compositionally biased region" description="Acidic residues" evidence="1">
    <location>
        <begin position="171"/>
        <end position="181"/>
    </location>
</feature>
<evidence type="ECO:0000259" key="3">
    <source>
        <dbReference type="Pfam" id="PF13478"/>
    </source>
</evidence>
<feature type="domain" description="XdhC Rossmann" evidence="3">
    <location>
        <begin position="271"/>
        <end position="412"/>
    </location>
</feature>
<evidence type="ECO:0000259" key="2">
    <source>
        <dbReference type="Pfam" id="PF02625"/>
    </source>
</evidence>
<name>A0ABT2H2X9_9MICO</name>
<dbReference type="PANTHER" id="PTHR30388:SF4">
    <property type="entry name" value="MOLYBDENUM COFACTOR INSERTION CHAPERONE PAOD"/>
    <property type="match status" value="1"/>
</dbReference>
<dbReference type="InterPro" id="IPR027051">
    <property type="entry name" value="XdhC_Rossmann_dom"/>
</dbReference>
<sequence>MLELAESLLAALAGGHRLAVATVIEVDGSAPRALGTSMAVDDAGQVIGSISGGCVEGAVYDACTRVLDTGDAEICEFGFTDDDAFAVGLSCGGRLTVFVRELGPPDARNELPAAVRGELERAATGQATGIALLVPADVGDEMVLVAAHERAEAADSGGAGEAAGVSHDGESNDGEELDSDGASDREDIGPSGNPDREDIDIEANHDGEHGDRGRDVDEAAAAGALAADIRSRVATELTAGIHAGRSVRRRIDCEGTTVEVVLLVSSPPPRMIIFGAVDFSVALSRAAALLGYRVTVCDARPVFATATRFPGAEVVNQWPTDYLRQTVVDERTALCILTHDDKFDVPLIEAALSLPVAYVGAMGSRATHDRRVAKLLERGLDEAALASLHSPIGLDLGAASPEETAVSILAEILAARNASSGRSLRSTSGPIHRAAAEAAGSRAARQAALTPAPGLANRPDDRR</sequence>